<keyword evidence="3" id="KW-1185">Reference proteome</keyword>
<name>A0ABR0R1B7_GOSAR</name>
<evidence type="ECO:0000313" key="3">
    <source>
        <dbReference type="Proteomes" id="UP001358586"/>
    </source>
</evidence>
<feature type="region of interest" description="Disordered" evidence="1">
    <location>
        <begin position="33"/>
        <end position="57"/>
    </location>
</feature>
<evidence type="ECO:0000256" key="1">
    <source>
        <dbReference type="SAM" id="MobiDB-lite"/>
    </source>
</evidence>
<sequence length="127" mass="13708">MTSHIYCWKSRGISKSVSKGNERALLIQGEEMTAQAHQQRPHNHQPNASTDNTHSTTPSDYAKCAIVTGGITRGTIGELISLPITITLWDSSTSAMGDANTFTFFILSRFVILPTPTTGATTTPARS</sequence>
<reference evidence="2 3" key="1">
    <citation type="submission" date="2023-03" db="EMBL/GenBank/DDBJ databases">
        <title>WGS of Gossypium arboreum.</title>
        <authorList>
            <person name="Yu D."/>
        </authorList>
    </citation>
    <scope>NUCLEOTIDE SEQUENCE [LARGE SCALE GENOMIC DNA]</scope>
    <source>
        <tissue evidence="2">Leaf</tissue>
    </source>
</reference>
<gene>
    <name evidence="2" type="ORF">PVK06_001524</name>
</gene>
<feature type="compositionally biased region" description="Polar residues" evidence="1">
    <location>
        <begin position="44"/>
        <end position="57"/>
    </location>
</feature>
<dbReference type="EMBL" id="JARKNE010000001">
    <property type="protein sequence ID" value="KAK5845352.1"/>
    <property type="molecule type" value="Genomic_DNA"/>
</dbReference>
<comment type="caution">
    <text evidence="2">The sequence shown here is derived from an EMBL/GenBank/DDBJ whole genome shotgun (WGS) entry which is preliminary data.</text>
</comment>
<accession>A0ABR0R1B7</accession>
<organism evidence="2 3">
    <name type="scientific">Gossypium arboreum</name>
    <name type="common">Tree cotton</name>
    <name type="synonym">Gossypium nanking</name>
    <dbReference type="NCBI Taxonomy" id="29729"/>
    <lineage>
        <taxon>Eukaryota</taxon>
        <taxon>Viridiplantae</taxon>
        <taxon>Streptophyta</taxon>
        <taxon>Embryophyta</taxon>
        <taxon>Tracheophyta</taxon>
        <taxon>Spermatophyta</taxon>
        <taxon>Magnoliopsida</taxon>
        <taxon>eudicotyledons</taxon>
        <taxon>Gunneridae</taxon>
        <taxon>Pentapetalae</taxon>
        <taxon>rosids</taxon>
        <taxon>malvids</taxon>
        <taxon>Malvales</taxon>
        <taxon>Malvaceae</taxon>
        <taxon>Malvoideae</taxon>
        <taxon>Gossypium</taxon>
    </lineage>
</organism>
<proteinExistence type="predicted"/>
<evidence type="ECO:0000313" key="2">
    <source>
        <dbReference type="EMBL" id="KAK5845352.1"/>
    </source>
</evidence>
<protein>
    <submittedName>
        <fullName evidence="2">Uncharacterized protein</fullName>
    </submittedName>
</protein>
<dbReference type="Proteomes" id="UP001358586">
    <property type="component" value="Chromosome 1"/>
</dbReference>